<keyword evidence="2" id="KW-0472">Membrane</keyword>
<feature type="transmembrane region" description="Helical" evidence="2">
    <location>
        <begin position="33"/>
        <end position="53"/>
    </location>
</feature>
<feature type="transmembrane region" description="Helical" evidence="2">
    <location>
        <begin position="59"/>
        <end position="78"/>
    </location>
</feature>
<reference evidence="4" key="1">
    <citation type="submission" date="2022-08" db="EMBL/GenBank/DDBJ databases">
        <title>Genomic Encyclopedia of Type Strains, Phase V (KMG-V): Genome sequencing to study the core and pangenomes of soil and plant-associated prokaryotes.</title>
        <authorList>
            <person name="Whitman W."/>
        </authorList>
    </citation>
    <scope>NUCLEOTIDE SEQUENCE</scope>
    <source>
        <strain evidence="4">SP3049</strain>
    </source>
</reference>
<evidence type="ECO:0000259" key="3">
    <source>
        <dbReference type="Pfam" id="PF02517"/>
    </source>
</evidence>
<feature type="domain" description="CAAX prenyl protease 2/Lysostaphin resistance protein A-like" evidence="3">
    <location>
        <begin position="158"/>
        <end position="236"/>
    </location>
</feature>
<evidence type="ECO:0000256" key="1">
    <source>
        <dbReference type="SAM" id="MobiDB-lite"/>
    </source>
</evidence>
<feature type="transmembrane region" description="Helical" evidence="2">
    <location>
        <begin position="99"/>
        <end position="118"/>
    </location>
</feature>
<organism evidence="4 5">
    <name type="scientific">Salinibacter ruber</name>
    <dbReference type="NCBI Taxonomy" id="146919"/>
    <lineage>
        <taxon>Bacteria</taxon>
        <taxon>Pseudomonadati</taxon>
        <taxon>Rhodothermota</taxon>
        <taxon>Rhodothermia</taxon>
        <taxon>Rhodothermales</taxon>
        <taxon>Salinibacteraceae</taxon>
        <taxon>Salinibacter</taxon>
    </lineage>
</organism>
<sequence>MGPLPNDSSASAPDASPASTSDTALDRIRVRHFALWAIGAFLVAVTFLVTTGAEVGNDVSAGVLGMGIVLFAAGGWGVQMVGWQGLSVSAVFGPVPTQWTSWGLVLLGVLALDLFESAELHLLLPWLKEVAPALADRYTMNVVEEPSGMGAYLRLIGSGVIAAALVEEVLWRGLVYQRWAHAWSAPVGALFAAALPFALMHGHVLGAFVFAGVTTLLYLRTRSLWIPIAVHALGNGINLFGGLPVEDGFTAVTGVTNEWVFGSVCFVAATGLLILIVRLCGGALREPAPYVEHEKAARTNAESLVRSE</sequence>
<accession>A0A9X2UV75</accession>
<dbReference type="RefSeq" id="WP_011405195.1">
    <property type="nucleotide sequence ID" value="NZ_CALTRY010000019.1"/>
</dbReference>
<keyword evidence="2" id="KW-1133">Transmembrane helix</keyword>
<dbReference type="AlphaFoldDB" id="A0A9X2UV75"/>
<dbReference type="GO" id="GO:0080120">
    <property type="term" value="P:CAAX-box protein maturation"/>
    <property type="evidence" value="ECO:0007669"/>
    <property type="project" value="UniProtKB-ARBA"/>
</dbReference>
<feature type="transmembrane region" description="Helical" evidence="2">
    <location>
        <begin position="224"/>
        <end position="243"/>
    </location>
</feature>
<dbReference type="Pfam" id="PF02517">
    <property type="entry name" value="Rce1-like"/>
    <property type="match status" value="1"/>
</dbReference>
<evidence type="ECO:0000313" key="5">
    <source>
        <dbReference type="Proteomes" id="UP001155057"/>
    </source>
</evidence>
<feature type="transmembrane region" description="Helical" evidence="2">
    <location>
        <begin position="259"/>
        <end position="277"/>
    </location>
</feature>
<comment type="caution">
    <text evidence="4">The sequence shown here is derived from an EMBL/GenBank/DDBJ whole genome shotgun (WGS) entry which is preliminary data.</text>
</comment>
<dbReference type="Proteomes" id="UP001155057">
    <property type="component" value="Unassembled WGS sequence"/>
</dbReference>
<dbReference type="EMBL" id="JANUAE010000026">
    <property type="protein sequence ID" value="MCS3712071.1"/>
    <property type="molecule type" value="Genomic_DNA"/>
</dbReference>
<evidence type="ECO:0000256" key="2">
    <source>
        <dbReference type="SAM" id="Phobius"/>
    </source>
</evidence>
<protein>
    <recommendedName>
        <fullName evidence="3">CAAX prenyl protease 2/Lysostaphin resistance protein A-like domain-containing protein</fullName>
    </recommendedName>
</protein>
<gene>
    <name evidence="4" type="ORF">GGP61_003708</name>
</gene>
<feature type="compositionally biased region" description="Low complexity" evidence="1">
    <location>
        <begin position="7"/>
        <end position="20"/>
    </location>
</feature>
<proteinExistence type="predicted"/>
<name>A0A9X2UV75_9BACT</name>
<evidence type="ECO:0000313" key="4">
    <source>
        <dbReference type="EMBL" id="MCS3712071.1"/>
    </source>
</evidence>
<feature type="region of interest" description="Disordered" evidence="1">
    <location>
        <begin position="1"/>
        <end position="20"/>
    </location>
</feature>
<dbReference type="GO" id="GO:0004175">
    <property type="term" value="F:endopeptidase activity"/>
    <property type="evidence" value="ECO:0007669"/>
    <property type="project" value="UniProtKB-ARBA"/>
</dbReference>
<keyword evidence="2" id="KW-0812">Transmembrane</keyword>
<dbReference type="InterPro" id="IPR003675">
    <property type="entry name" value="Rce1/LyrA-like_dom"/>
</dbReference>